<gene>
    <name evidence="3" type="ORF">ACRB68_17390</name>
</gene>
<keyword evidence="4" id="KW-1185">Reference proteome</keyword>
<dbReference type="EMBL" id="WEGH01000001">
    <property type="protein sequence ID" value="MQY03694.1"/>
    <property type="molecule type" value="Genomic_DNA"/>
</dbReference>
<dbReference type="PANTHER" id="PTHR43566">
    <property type="entry name" value="CONSERVED PROTEIN"/>
    <property type="match status" value="1"/>
</dbReference>
<dbReference type="Proteomes" id="UP000487268">
    <property type="component" value="Unassembled WGS sequence"/>
</dbReference>
<evidence type="ECO:0000313" key="4">
    <source>
        <dbReference type="Proteomes" id="UP000487268"/>
    </source>
</evidence>
<proteinExistence type="predicted"/>
<dbReference type="SUPFAM" id="SSF52540">
    <property type="entry name" value="P-loop containing nucleoside triphosphate hydrolases"/>
    <property type="match status" value="1"/>
</dbReference>
<evidence type="ECO:0000259" key="2">
    <source>
        <dbReference type="Pfam" id="PF13635"/>
    </source>
</evidence>
<evidence type="ECO:0008006" key="5">
    <source>
        <dbReference type="Google" id="ProtNLM"/>
    </source>
</evidence>
<sequence length="406" mass="44793">MALEALADTRVVVVNGARQVGKSTLARMLIERSAGARELYLDDPAVRAAAEADPSAFVRHDGLLLIDEIQRVPELLLPIKREVDRDTRPGRYLLTGSARLLGLRDLPDALPGRTETIELWPLSQGEIDSAPDGFVDALFQHGGQVAMRPCALTKRDYVARALRGGYPEAVRRDPGRRRARFFDSYVTDLITRDVRQISDIERPAEMRRLLGVVAARMGTLAVVQSMAGDVGLPRMTLSRYLDLLELVFVIKRVPAWSSNLTTRAISTPKLIVTDSGLGARLIGLSAERALDPTAPIGPLLENFAIGEVARQLTWTEEPVQLFHYRDRDKVEVDMVLEHASGDVIGIEVKAAETVRRDDFRGLRHLADRLGARFLAGIVLYAGEQQLAFGEKLSALPMAALWSLRPA</sequence>
<dbReference type="InterPro" id="IPR027417">
    <property type="entry name" value="P-loop_NTPase"/>
</dbReference>
<dbReference type="InterPro" id="IPR041682">
    <property type="entry name" value="AAA_14"/>
</dbReference>
<evidence type="ECO:0000313" key="3">
    <source>
        <dbReference type="EMBL" id="MQY03694.1"/>
    </source>
</evidence>
<organism evidence="3 4">
    <name type="scientific">Actinomadura macrotermitis</name>
    <dbReference type="NCBI Taxonomy" id="2585200"/>
    <lineage>
        <taxon>Bacteria</taxon>
        <taxon>Bacillati</taxon>
        <taxon>Actinomycetota</taxon>
        <taxon>Actinomycetes</taxon>
        <taxon>Streptosporangiales</taxon>
        <taxon>Thermomonosporaceae</taxon>
        <taxon>Actinomadura</taxon>
    </lineage>
</organism>
<dbReference type="RefSeq" id="WP_153532460.1">
    <property type="nucleotide sequence ID" value="NZ_WEGH01000001.1"/>
</dbReference>
<dbReference type="PANTHER" id="PTHR43566:SF2">
    <property type="entry name" value="DUF4143 DOMAIN-CONTAINING PROTEIN"/>
    <property type="match status" value="1"/>
</dbReference>
<dbReference type="Pfam" id="PF13173">
    <property type="entry name" value="AAA_14"/>
    <property type="match status" value="1"/>
</dbReference>
<dbReference type="Pfam" id="PF13635">
    <property type="entry name" value="DUF4143"/>
    <property type="match status" value="1"/>
</dbReference>
<protein>
    <recommendedName>
        <fullName evidence="5">ATP-binding protein</fullName>
    </recommendedName>
</protein>
<comment type="caution">
    <text evidence="3">The sequence shown here is derived from an EMBL/GenBank/DDBJ whole genome shotgun (WGS) entry which is preliminary data.</text>
</comment>
<dbReference type="OrthoDB" id="128089at2"/>
<feature type="domain" description="DUF4143" evidence="2">
    <location>
        <begin position="192"/>
        <end position="350"/>
    </location>
</feature>
<evidence type="ECO:0000259" key="1">
    <source>
        <dbReference type="Pfam" id="PF13173"/>
    </source>
</evidence>
<reference evidence="3 4" key="1">
    <citation type="submission" date="2019-10" db="EMBL/GenBank/DDBJ databases">
        <title>Actinomadura rubteroloni sp. nov. and Actinomadura macrotermitis sp. nov., isolated from the gut of fungus growing-termite Macrotermes natalensis.</title>
        <authorList>
            <person name="Benndorf R."/>
            <person name="Martin K."/>
            <person name="Kuefner M."/>
            <person name="De Beer W."/>
            <person name="Kaster A.-K."/>
            <person name="Vollmers J."/>
            <person name="Poulsen M."/>
            <person name="Beemelmanns C."/>
        </authorList>
    </citation>
    <scope>NUCLEOTIDE SEQUENCE [LARGE SCALE GENOMIC DNA]</scope>
    <source>
        <strain evidence="3 4">RB68</strain>
    </source>
</reference>
<accession>A0A7K0BSP1</accession>
<dbReference type="AlphaFoldDB" id="A0A7K0BSP1"/>
<dbReference type="InterPro" id="IPR025420">
    <property type="entry name" value="DUF4143"/>
</dbReference>
<feature type="domain" description="AAA" evidence="1">
    <location>
        <begin position="9"/>
        <end position="127"/>
    </location>
</feature>
<name>A0A7K0BSP1_9ACTN</name>